<name>A0A8H6PZH4_9EURO</name>
<gene>
    <name evidence="5" type="ORF">CNMCM5793_009109</name>
    <name evidence="6" type="ORF">CNMCM6106_000220</name>
</gene>
<evidence type="ECO:0000313" key="7">
    <source>
        <dbReference type="Proteomes" id="UP000630445"/>
    </source>
</evidence>
<proteinExistence type="predicted"/>
<dbReference type="SMART" id="SM00906">
    <property type="entry name" value="Fungal_trans"/>
    <property type="match status" value="1"/>
</dbReference>
<keyword evidence="3" id="KW-0539">Nucleus</keyword>
<evidence type="ECO:0000256" key="3">
    <source>
        <dbReference type="ARBA" id="ARBA00023242"/>
    </source>
</evidence>
<dbReference type="EMBL" id="JACBAF010002214">
    <property type="protein sequence ID" value="KAF7163232.1"/>
    <property type="molecule type" value="Genomic_DNA"/>
</dbReference>
<dbReference type="GO" id="GO:0000435">
    <property type="term" value="P:positive regulation of transcription from RNA polymerase II promoter by galactose"/>
    <property type="evidence" value="ECO:0007669"/>
    <property type="project" value="TreeGrafter"/>
</dbReference>
<dbReference type="InterPro" id="IPR007219">
    <property type="entry name" value="XnlR_reg_dom"/>
</dbReference>
<evidence type="ECO:0000313" key="5">
    <source>
        <dbReference type="EMBL" id="KAF7121638.1"/>
    </source>
</evidence>
<dbReference type="Pfam" id="PF07859">
    <property type="entry name" value="Abhydrolase_3"/>
    <property type="match status" value="1"/>
</dbReference>
<organism evidence="6 8">
    <name type="scientific">Aspergillus hiratsukae</name>
    <dbReference type="NCBI Taxonomy" id="1194566"/>
    <lineage>
        <taxon>Eukaryota</taxon>
        <taxon>Fungi</taxon>
        <taxon>Dikarya</taxon>
        <taxon>Ascomycota</taxon>
        <taxon>Pezizomycotina</taxon>
        <taxon>Eurotiomycetes</taxon>
        <taxon>Eurotiomycetidae</taxon>
        <taxon>Eurotiales</taxon>
        <taxon>Aspergillaceae</taxon>
        <taxon>Aspergillus</taxon>
        <taxon>Aspergillus subgen. Fumigati</taxon>
    </lineage>
</organism>
<evidence type="ECO:0000313" key="8">
    <source>
        <dbReference type="Proteomes" id="UP000662466"/>
    </source>
</evidence>
<feature type="domain" description="Xylanolytic transcriptional activator regulatory" evidence="4">
    <location>
        <begin position="569"/>
        <end position="643"/>
    </location>
</feature>
<keyword evidence="2" id="KW-0804">Transcription</keyword>
<dbReference type="Pfam" id="PF04082">
    <property type="entry name" value="Fungal_trans"/>
    <property type="match status" value="1"/>
</dbReference>
<dbReference type="Proteomes" id="UP000630445">
    <property type="component" value="Unassembled WGS sequence"/>
</dbReference>
<dbReference type="CDD" id="cd12148">
    <property type="entry name" value="fungal_TF_MHR"/>
    <property type="match status" value="1"/>
</dbReference>
<dbReference type="PANTHER" id="PTHR47424">
    <property type="entry name" value="REGULATORY PROTEIN GAL4"/>
    <property type="match status" value="1"/>
</dbReference>
<keyword evidence="1" id="KW-0805">Transcription regulation</keyword>
<comment type="caution">
    <text evidence="6">The sequence shown here is derived from an EMBL/GenBank/DDBJ whole genome shotgun (WGS) entry which is preliminary data.</text>
</comment>
<evidence type="ECO:0000256" key="1">
    <source>
        <dbReference type="ARBA" id="ARBA00023015"/>
    </source>
</evidence>
<evidence type="ECO:0000313" key="6">
    <source>
        <dbReference type="EMBL" id="KAF7163232.1"/>
    </source>
</evidence>
<accession>A0A8H6PZH4</accession>
<dbReference type="AlphaFoldDB" id="A0A8H6PZH4"/>
<dbReference type="Gene3D" id="3.40.50.1820">
    <property type="entry name" value="alpha/beta hydrolase"/>
    <property type="match status" value="1"/>
</dbReference>
<protein>
    <recommendedName>
        <fullName evidence="4">Xylanolytic transcriptional activator regulatory domain-containing protein</fullName>
    </recommendedName>
</protein>
<reference evidence="6" key="1">
    <citation type="submission" date="2020-06" db="EMBL/GenBank/DDBJ databases">
        <title>Draft genome sequences of strains closely related to Aspergillus parafelis and Aspergillus hiratsukae.</title>
        <authorList>
            <person name="Dos Santos R.A.C."/>
            <person name="Rivero-Menendez O."/>
            <person name="Steenwyk J.L."/>
            <person name="Mead M.E."/>
            <person name="Goldman G.H."/>
            <person name="Alastruey-Izquierdo A."/>
            <person name="Rokas A."/>
        </authorList>
    </citation>
    <scope>NUCLEOTIDE SEQUENCE</scope>
    <source>
        <strain evidence="5">CNM-CM5793</strain>
        <strain evidence="6">CNM-CM6106</strain>
    </source>
</reference>
<sequence length="990" mass="108868">MAQYSDSWLQFEAASGGRVTLTGDASEMRNQFAGLYAALAPNYPPAPDAVSVMNGSHEGIKYRVYFPKNAGKLLPVGVYTHGGGFVLGDLDTEDMLCQAFVEQAETILVSVDYRLAPEHPHPAQLNDTIKILEWAHHNADSFGGDANRFYTIGASAGASLALMSAREIMSGRTSVAPGCLQGVVAIGPFTVHPDHVPQEYQTGYSSYIELGDTAPIISRAVMDRFFRCANLDADKSDGFILLHKDDFRQFPPVYVATAGCDPLRDDGKILAAALRNAGVEADSGGSLGRVERLPWPMRNHAGVGVGVRARVLKPCPNQKDESLPAVDASRPVKIAGDEKNDAMGSGHAAGVACGVSTGNATVRIAPTILLFSSQAIRYPPILVNAGGTLVIAHFWILMRCLCQKSEWREILNSFVIDMVNIFSSVNLPLSQCYKAFNFDDEPSESMDLAGVSMAPQLPSEEDVRYCIRWYTRATNCVFDLFSYNELVEKVIPWLGDKRPSASKSCINFLVLAIGAQCGPRDMEREANAYFMHGRYLAMSQFFDKPRIVTVQIYALLAMYLLNASRRNAASMHLSVAVRTAYALGIHRPDATALFSATEASFRERVWKVLRILDLFLSTSLGHSPSTAETRDTGSQRGYSASNDLCYIFEKILCELYEKQEVQPSALHHVSTHHREWAARFHEGLQVDHISADEYVGDEPGSKQLNIGLLHLKEAYYWTIMLCSFPYLLELVQRRITNFSDPLPLPATNNVCAELLPQRDTLLAHASVNSAVLTIVLLRGLLHAREIPKRLPFVVNSVFTSCLVLGASFFADLDCVFPVEETLLTAEKLLGLFQQHDSLARRELSIVRSLRSACNEFVKQRHERWLKHQGVLIQGLFGDIKSRQTNTRESSRSCSSVQTPLSMGGIGLTTRGLSRENFLSLQSPNHIQLESNAIWDDLFGDNAPIHLCGSDIQQTEAGAQLMNMSEEVDFPSSLSFLAGDEAAGLRSAGAL</sequence>
<dbReference type="EMBL" id="JACBAD010002044">
    <property type="protein sequence ID" value="KAF7121638.1"/>
    <property type="molecule type" value="Genomic_DNA"/>
</dbReference>
<dbReference type="GO" id="GO:0008270">
    <property type="term" value="F:zinc ion binding"/>
    <property type="evidence" value="ECO:0007669"/>
    <property type="project" value="InterPro"/>
</dbReference>
<dbReference type="GO" id="GO:0006351">
    <property type="term" value="P:DNA-templated transcription"/>
    <property type="evidence" value="ECO:0007669"/>
    <property type="project" value="InterPro"/>
</dbReference>
<dbReference type="GO" id="GO:0005634">
    <property type="term" value="C:nucleus"/>
    <property type="evidence" value="ECO:0007669"/>
    <property type="project" value="TreeGrafter"/>
</dbReference>
<dbReference type="InterPro" id="IPR013094">
    <property type="entry name" value="AB_hydrolase_3"/>
</dbReference>
<dbReference type="GO" id="GO:0000978">
    <property type="term" value="F:RNA polymerase II cis-regulatory region sequence-specific DNA binding"/>
    <property type="evidence" value="ECO:0007669"/>
    <property type="project" value="TreeGrafter"/>
</dbReference>
<dbReference type="SUPFAM" id="SSF53474">
    <property type="entry name" value="alpha/beta-Hydrolases"/>
    <property type="match status" value="1"/>
</dbReference>
<dbReference type="GO" id="GO:0000981">
    <property type="term" value="F:DNA-binding transcription factor activity, RNA polymerase II-specific"/>
    <property type="evidence" value="ECO:0007669"/>
    <property type="project" value="TreeGrafter"/>
</dbReference>
<evidence type="ECO:0000256" key="2">
    <source>
        <dbReference type="ARBA" id="ARBA00023163"/>
    </source>
</evidence>
<dbReference type="InterPro" id="IPR051127">
    <property type="entry name" value="Fungal_SecMet_Regulators"/>
</dbReference>
<dbReference type="PANTHER" id="PTHR47424:SF9">
    <property type="entry name" value="TAH-2"/>
    <property type="match status" value="1"/>
</dbReference>
<dbReference type="OrthoDB" id="47007at2759"/>
<evidence type="ECO:0000259" key="4">
    <source>
        <dbReference type="SMART" id="SM00906"/>
    </source>
</evidence>
<keyword evidence="7" id="KW-1185">Reference proteome</keyword>
<dbReference type="InterPro" id="IPR029058">
    <property type="entry name" value="AB_hydrolase_fold"/>
</dbReference>
<dbReference type="Proteomes" id="UP000662466">
    <property type="component" value="Unassembled WGS sequence"/>
</dbReference>
<dbReference type="GO" id="GO:0016787">
    <property type="term" value="F:hydrolase activity"/>
    <property type="evidence" value="ECO:0007669"/>
    <property type="project" value="InterPro"/>
</dbReference>